<feature type="transmembrane region" description="Helical" evidence="1">
    <location>
        <begin position="12"/>
        <end position="32"/>
    </location>
</feature>
<evidence type="ECO:0000313" key="2">
    <source>
        <dbReference type="EMBL" id="SPC14221.1"/>
    </source>
</evidence>
<reference evidence="2" key="1">
    <citation type="submission" date="2018-01" db="EMBL/GenBank/DDBJ databases">
        <authorList>
            <person name="Clerissi C."/>
        </authorList>
    </citation>
    <scope>NUCLEOTIDE SEQUENCE</scope>
    <source>
        <strain evidence="2">Cupriavidus oxalaticus LMG 2235</strain>
    </source>
</reference>
<keyword evidence="1" id="KW-0472">Membrane</keyword>
<accession>A0A375G3J6</accession>
<gene>
    <name evidence="2" type="ORF">CO2235_200077</name>
</gene>
<evidence type="ECO:0000256" key="1">
    <source>
        <dbReference type="SAM" id="Phobius"/>
    </source>
</evidence>
<organism evidence="2">
    <name type="scientific">Cupriavidus oxalaticus</name>
    <dbReference type="NCBI Taxonomy" id="96344"/>
    <lineage>
        <taxon>Bacteria</taxon>
        <taxon>Pseudomonadati</taxon>
        <taxon>Pseudomonadota</taxon>
        <taxon>Betaproteobacteria</taxon>
        <taxon>Burkholderiales</taxon>
        <taxon>Burkholderiaceae</taxon>
        <taxon>Cupriavidus</taxon>
    </lineage>
</organism>
<keyword evidence="1" id="KW-0812">Transmembrane</keyword>
<dbReference type="EMBL" id="OGUS01000121">
    <property type="protein sequence ID" value="SPC14221.1"/>
    <property type="molecule type" value="Genomic_DNA"/>
</dbReference>
<comment type="caution">
    <text evidence="2">The sequence shown here is derived from an EMBL/GenBank/DDBJ whole genome shotgun (WGS) entry which is preliminary data.</text>
</comment>
<name>A0A375G3J6_9BURK</name>
<dbReference type="Proteomes" id="UP000256862">
    <property type="component" value="Chromosome CO2235"/>
</dbReference>
<protein>
    <submittedName>
        <fullName evidence="2">Uncharacterized protein</fullName>
    </submittedName>
</protein>
<proteinExistence type="predicted"/>
<sequence length="112" mass="12253">MRRCEWLNLAAKYVGMAFSIVLICAVPAIAWADNQFLDSAVVVDASPAPSYDWNGSPYSAPQPAKRGKCRHQVIYVGRLFDVDLPACLKVGATVRVAVQVDLVYPDDGIDVR</sequence>
<dbReference type="AlphaFoldDB" id="A0A375G3J6"/>
<keyword evidence="1" id="KW-1133">Transmembrane helix</keyword>